<evidence type="ECO:0000256" key="2">
    <source>
        <dbReference type="SAM" id="MobiDB-lite"/>
    </source>
</evidence>
<evidence type="ECO:0000256" key="1">
    <source>
        <dbReference type="SAM" id="Coils"/>
    </source>
</evidence>
<feature type="coiled-coil region" evidence="1">
    <location>
        <begin position="150"/>
        <end position="177"/>
    </location>
</feature>
<dbReference type="OrthoDB" id="10413488at2759"/>
<reference evidence="3" key="1">
    <citation type="submission" date="2021-06" db="EMBL/GenBank/DDBJ databases">
        <authorList>
            <person name="Kallberg Y."/>
            <person name="Tangrot J."/>
            <person name="Rosling A."/>
        </authorList>
    </citation>
    <scope>NUCLEOTIDE SEQUENCE</scope>
    <source>
        <strain evidence="3">MA453B</strain>
    </source>
</reference>
<feature type="non-terminal residue" evidence="3">
    <location>
        <position position="1"/>
    </location>
</feature>
<dbReference type="AlphaFoldDB" id="A0A9N9PCA7"/>
<evidence type="ECO:0000313" key="3">
    <source>
        <dbReference type="EMBL" id="CAG8807022.1"/>
    </source>
</evidence>
<protein>
    <submittedName>
        <fullName evidence="3">11981_t:CDS:1</fullName>
    </submittedName>
</protein>
<keyword evidence="1" id="KW-0175">Coiled coil</keyword>
<dbReference type="Proteomes" id="UP000789405">
    <property type="component" value="Unassembled WGS sequence"/>
</dbReference>
<accession>A0A9N9PCA7</accession>
<organism evidence="3 4">
    <name type="scientific">Dentiscutata erythropus</name>
    <dbReference type="NCBI Taxonomy" id="1348616"/>
    <lineage>
        <taxon>Eukaryota</taxon>
        <taxon>Fungi</taxon>
        <taxon>Fungi incertae sedis</taxon>
        <taxon>Mucoromycota</taxon>
        <taxon>Glomeromycotina</taxon>
        <taxon>Glomeromycetes</taxon>
        <taxon>Diversisporales</taxon>
        <taxon>Gigasporaceae</taxon>
        <taxon>Dentiscutata</taxon>
    </lineage>
</organism>
<proteinExistence type="predicted"/>
<comment type="caution">
    <text evidence="3">The sequence shown here is derived from an EMBL/GenBank/DDBJ whole genome shotgun (WGS) entry which is preliminary data.</text>
</comment>
<keyword evidence="4" id="KW-1185">Reference proteome</keyword>
<feature type="region of interest" description="Disordered" evidence="2">
    <location>
        <begin position="117"/>
        <end position="149"/>
    </location>
</feature>
<name>A0A9N9PCA7_9GLOM</name>
<dbReference type="EMBL" id="CAJVPY010041994">
    <property type="protein sequence ID" value="CAG8807022.1"/>
    <property type="molecule type" value="Genomic_DNA"/>
</dbReference>
<sequence length="192" mass="22506">ANEAGLTAVHRYRAEPVAEYEALEKYFGSRRDNPRYIYYIPEPDMIETWLEETEKEEKQELRHMDNSLYSKKYQHTQDEGSSNSMEIISNIDKISFMDEETFLSKFASKSNMKSQRNWKSSNTLLKKTSYNKSSNESLSKDPGSTNVDNQLSMQEKLNNLENEFKKFSTKFDELDQNLKTILKTLNNINNPK</sequence>
<gene>
    <name evidence="3" type="ORF">DERYTH_LOCUS24588</name>
</gene>
<evidence type="ECO:0000313" key="4">
    <source>
        <dbReference type="Proteomes" id="UP000789405"/>
    </source>
</evidence>